<protein>
    <submittedName>
        <fullName evidence="3">Chromosome 6 open reading frame 52</fullName>
    </submittedName>
</protein>
<dbReference type="InterPro" id="IPR041085">
    <property type="entry name" value="TSAP1_C"/>
</dbReference>
<evidence type="ECO:0000313" key="3">
    <source>
        <dbReference type="Ensembl" id="ENSSDAP00000007207.1"/>
    </source>
</evidence>
<evidence type="ECO:0000259" key="2">
    <source>
        <dbReference type="Pfam" id="PF17654"/>
    </source>
</evidence>
<organism evidence="3 4">
    <name type="scientific">Spermophilus dauricus</name>
    <name type="common">Daurian ground squirrel</name>
    <dbReference type="NCBI Taxonomy" id="99837"/>
    <lineage>
        <taxon>Eukaryota</taxon>
        <taxon>Metazoa</taxon>
        <taxon>Chordata</taxon>
        <taxon>Craniata</taxon>
        <taxon>Vertebrata</taxon>
        <taxon>Euteleostomi</taxon>
        <taxon>Mammalia</taxon>
        <taxon>Eutheria</taxon>
        <taxon>Euarchontoglires</taxon>
        <taxon>Glires</taxon>
        <taxon>Rodentia</taxon>
        <taxon>Sciuromorpha</taxon>
        <taxon>Sciuridae</taxon>
        <taxon>Xerinae</taxon>
        <taxon>Marmotini</taxon>
        <taxon>Spermophilus</taxon>
    </lineage>
</organism>
<proteinExistence type="predicted"/>
<feature type="region of interest" description="Disordered" evidence="1">
    <location>
        <begin position="67"/>
        <end position="98"/>
    </location>
</feature>
<evidence type="ECO:0000256" key="1">
    <source>
        <dbReference type="SAM" id="MobiDB-lite"/>
    </source>
</evidence>
<dbReference type="Ensembl" id="ENSSDAT00000008215.1">
    <property type="protein sequence ID" value="ENSSDAP00000007207.1"/>
    <property type="gene ID" value="ENSSDAG00000006629.1"/>
</dbReference>
<dbReference type="Proteomes" id="UP000694422">
    <property type="component" value="Unplaced"/>
</dbReference>
<evidence type="ECO:0000313" key="4">
    <source>
        <dbReference type="Proteomes" id="UP000694422"/>
    </source>
</evidence>
<accession>A0A8C9PGT4</accession>
<keyword evidence="4" id="KW-1185">Reference proteome</keyword>
<dbReference type="AlphaFoldDB" id="A0A8C9PGT4"/>
<dbReference type="PANTHER" id="PTHR37457:SF1">
    <property type="entry name" value="SIMILAR TO HUMAN CHROMOSOME 6 OPEN READING FRAME 52"/>
    <property type="match status" value="1"/>
</dbReference>
<feature type="compositionally biased region" description="Polar residues" evidence="1">
    <location>
        <begin position="75"/>
        <end position="88"/>
    </location>
</feature>
<name>A0A8C9PGT4_SPEDA</name>
<dbReference type="Pfam" id="PF17654">
    <property type="entry name" value="Trnau1ap"/>
    <property type="match status" value="1"/>
</dbReference>
<reference evidence="3" key="1">
    <citation type="submission" date="2025-08" db="UniProtKB">
        <authorList>
            <consortium name="Ensembl"/>
        </authorList>
    </citation>
    <scope>IDENTIFICATION</scope>
</reference>
<dbReference type="InterPro" id="IPR040434">
    <property type="entry name" value="TSAP1"/>
</dbReference>
<feature type="domain" description="tRNA selenocysteine 1-associated protein 1 C-terminal" evidence="2">
    <location>
        <begin position="14"/>
        <end position="139"/>
    </location>
</feature>
<reference evidence="3" key="2">
    <citation type="submission" date="2025-09" db="UniProtKB">
        <authorList>
            <consortium name="Ensembl"/>
        </authorList>
    </citation>
    <scope>IDENTIFICATION</scope>
</reference>
<sequence>MARWENFASFAISQQNNYYCCWKSQNPTLARVTVVVTDMSSHSSLYPLSCYSYSCAVKGNGPSLYPAPKIPEQPAGNSLMPQETTAVSEHQDEDPLEDSHLHLNIEELNKEFMLRSEELYDSLMNCHWQPLDTVHSDIPDETPK</sequence>
<dbReference type="PANTHER" id="PTHR37457">
    <property type="entry name" value="TRNA SELENOCYSTEINE 1-ASSOCIATED PROTEIN 1-RELATED"/>
    <property type="match status" value="1"/>
</dbReference>